<organism evidence="1 2">
    <name type="scientific">Aliidiomarina soli</name>
    <dbReference type="NCBI Taxonomy" id="1928574"/>
    <lineage>
        <taxon>Bacteria</taxon>
        <taxon>Pseudomonadati</taxon>
        <taxon>Pseudomonadota</taxon>
        <taxon>Gammaproteobacteria</taxon>
        <taxon>Alteromonadales</taxon>
        <taxon>Idiomarinaceae</taxon>
        <taxon>Aliidiomarina</taxon>
    </lineage>
</organism>
<dbReference type="EMBL" id="PIPO01000003">
    <property type="protein sequence ID" value="RUO33331.1"/>
    <property type="molecule type" value="Genomic_DNA"/>
</dbReference>
<evidence type="ECO:0008006" key="3">
    <source>
        <dbReference type="Google" id="ProtNLM"/>
    </source>
</evidence>
<protein>
    <recommendedName>
        <fullName evidence="3">Peptidase C-terminal archaeal/bacterial domain-containing protein</fullName>
    </recommendedName>
</protein>
<comment type="caution">
    <text evidence="1">The sequence shown here is derived from an EMBL/GenBank/DDBJ whole genome shotgun (WGS) entry which is preliminary data.</text>
</comment>
<reference evidence="1 2" key="1">
    <citation type="journal article" date="2011" name="Front. Microbiol.">
        <title>Genomic signatures of strain selection and enhancement in Bacillus atrophaeus var. globigii, a historical biowarfare simulant.</title>
        <authorList>
            <person name="Gibbons H.S."/>
            <person name="Broomall S.M."/>
            <person name="McNew L.A."/>
            <person name="Daligault H."/>
            <person name="Chapman C."/>
            <person name="Bruce D."/>
            <person name="Karavis M."/>
            <person name="Krepps M."/>
            <person name="McGregor P.A."/>
            <person name="Hong C."/>
            <person name="Park K.H."/>
            <person name="Akmal A."/>
            <person name="Feldman A."/>
            <person name="Lin J.S."/>
            <person name="Chang W.E."/>
            <person name="Higgs B.W."/>
            <person name="Demirev P."/>
            <person name="Lindquist J."/>
            <person name="Liem A."/>
            <person name="Fochler E."/>
            <person name="Read T.D."/>
            <person name="Tapia R."/>
            <person name="Johnson S."/>
            <person name="Bishop-Lilly K.A."/>
            <person name="Detter C."/>
            <person name="Han C."/>
            <person name="Sozhamannan S."/>
            <person name="Rosenzweig C.N."/>
            <person name="Skowronski E.W."/>
        </authorList>
    </citation>
    <scope>NUCLEOTIDE SEQUENCE [LARGE SCALE GENOMIC DNA]</scope>
    <source>
        <strain evidence="1 2">Y4G10-17</strain>
    </source>
</reference>
<sequence length="352" mass="38171">MKTSKLAIVVSFILGGVAGAVAYNYLGAFSDGSSTFRSADRFPTLSMSETTRGELTQASSINLKDGSRYQAFILRPDQTGLLRIQQRGALDAQMVLLNEDREVVQTSAEGELFSYFESTPEQTLTLIVSGLDFSSYGPFRLETEWLEVTNEGELTFEESIQGYLSGAPNQYQLVIEEAGMYQIDMSTSLFDSYLRIEGNGVNATDDDSGSSLDARLSVMLEPGEYTVTATTPYGNASDTFGTFNLQATKLNGMDEYQQGGSVELGQRVLGFLQNGSMSYTLTVEEDSQVRIALSSDAFDTVLEVQGDDVSLYDDDGGTGTNSLISEQLPAGEYSILVRGFSSGQGTFTLDIQ</sequence>
<dbReference type="RefSeq" id="WP_126799039.1">
    <property type="nucleotide sequence ID" value="NZ_PIPO01000003.1"/>
</dbReference>
<dbReference type="Proteomes" id="UP000287823">
    <property type="component" value="Unassembled WGS sequence"/>
</dbReference>
<gene>
    <name evidence="1" type="ORF">CWE14_08955</name>
</gene>
<dbReference type="Gene3D" id="2.60.120.380">
    <property type="match status" value="1"/>
</dbReference>
<accession>A0A432WHW9</accession>
<evidence type="ECO:0000313" key="1">
    <source>
        <dbReference type="EMBL" id="RUO33331.1"/>
    </source>
</evidence>
<proteinExistence type="predicted"/>
<name>A0A432WHW9_9GAMM</name>
<evidence type="ECO:0000313" key="2">
    <source>
        <dbReference type="Proteomes" id="UP000287823"/>
    </source>
</evidence>
<keyword evidence="2" id="KW-1185">Reference proteome</keyword>
<dbReference type="AlphaFoldDB" id="A0A432WHW9"/>